<dbReference type="Proteomes" id="UP000037237">
    <property type="component" value="Unassembled WGS sequence"/>
</dbReference>
<name>A0A0M0C172_9ARCH</name>
<reference evidence="1 2" key="1">
    <citation type="submission" date="2015-06" db="EMBL/GenBank/DDBJ databases">
        <title>New insights into the roles of widespread benthic archaea in carbon and nitrogen cycling.</title>
        <authorList>
            <person name="Lazar C.S."/>
            <person name="Baker B.J."/>
            <person name="Seitz K.W."/>
            <person name="Hyde A.S."/>
            <person name="Dick G.J."/>
            <person name="Hinrichs K.-U."/>
            <person name="Teske A.P."/>
        </authorList>
    </citation>
    <scope>NUCLEOTIDE SEQUENCE [LARGE SCALE GENOMIC DNA]</scope>
    <source>
        <strain evidence="1">SG8-32-1</strain>
    </source>
</reference>
<proteinExistence type="predicted"/>
<gene>
    <name evidence="1" type="ORF">AC477_00360</name>
</gene>
<accession>A0A0M0C172</accession>
<organism evidence="1 2">
    <name type="scientific">miscellaneous Crenarchaeota group-1 archaeon SG8-32-1</name>
    <dbReference type="NCBI Taxonomy" id="1685124"/>
    <lineage>
        <taxon>Archaea</taxon>
        <taxon>Candidatus Bathyarchaeota</taxon>
        <taxon>MCG-1</taxon>
    </lineage>
</organism>
<comment type="caution">
    <text evidence="1">The sequence shown here is derived from an EMBL/GenBank/DDBJ whole genome shotgun (WGS) entry which is preliminary data.</text>
</comment>
<dbReference type="EMBL" id="LFWU01000005">
    <property type="protein sequence ID" value="KON34588.1"/>
    <property type="molecule type" value="Genomic_DNA"/>
</dbReference>
<evidence type="ECO:0000313" key="1">
    <source>
        <dbReference type="EMBL" id="KON34588.1"/>
    </source>
</evidence>
<dbReference type="AlphaFoldDB" id="A0A0M0C172"/>
<evidence type="ECO:0000313" key="2">
    <source>
        <dbReference type="Proteomes" id="UP000037237"/>
    </source>
</evidence>
<protein>
    <submittedName>
        <fullName evidence="1">Uncharacterized protein</fullName>
    </submittedName>
</protein>
<sequence length="139" mass="15658">MLDIRVFVKNISAENFWEIGKTIPPVQIATNLNVVGINKKSEEMLEVPFVFTINYTPAVAQISLKGISLVKGLKDELEKIIRGHKEKQPPPPFILQSISNVVFLETVILCRSLNIPPPIPLPKIPTETKKKRSEPTYRS</sequence>